<proteinExistence type="predicted"/>
<protein>
    <submittedName>
        <fullName evidence="1">Type IIS restriction enzyme Eco57I</fullName>
        <ecNumber evidence="1">3.1.21.4</ecNumber>
    </submittedName>
</protein>
<dbReference type="EC" id="3.1.21.4" evidence="1"/>
<dbReference type="GO" id="GO:0009036">
    <property type="term" value="F:type II site-specific deoxyribonuclease activity"/>
    <property type="evidence" value="ECO:0007669"/>
    <property type="project" value="UniProtKB-EC"/>
</dbReference>
<feature type="non-terminal residue" evidence="1">
    <location>
        <position position="1"/>
    </location>
</feature>
<accession>A0A5J4P6K3</accession>
<name>A0A5J4P6K3_9ZZZZ</name>
<dbReference type="EMBL" id="SNRY01011023">
    <property type="protein sequence ID" value="KAA6305045.1"/>
    <property type="molecule type" value="Genomic_DNA"/>
</dbReference>
<dbReference type="AlphaFoldDB" id="A0A5J4P6K3"/>
<comment type="caution">
    <text evidence="1">The sequence shown here is derived from an EMBL/GenBank/DDBJ whole genome shotgun (WGS) entry which is preliminary data.</text>
</comment>
<keyword evidence="1" id="KW-0378">Hydrolase</keyword>
<sequence>LGNIATITFGLQTKDKDTYVKNIKIDNEWELCYTGRDISRYY</sequence>
<organism evidence="1">
    <name type="scientific">termite gut metagenome</name>
    <dbReference type="NCBI Taxonomy" id="433724"/>
    <lineage>
        <taxon>unclassified sequences</taxon>
        <taxon>metagenomes</taxon>
        <taxon>organismal metagenomes</taxon>
    </lineage>
</organism>
<gene>
    <name evidence="1" type="ORF">EZS27_043303</name>
</gene>
<reference evidence="1" key="1">
    <citation type="submission" date="2019-03" db="EMBL/GenBank/DDBJ databases">
        <title>Single cell metagenomics reveals metabolic interactions within the superorganism composed of flagellate Streblomastix strix and complex community of Bacteroidetes bacteria on its surface.</title>
        <authorList>
            <person name="Treitli S.C."/>
            <person name="Kolisko M."/>
            <person name="Husnik F."/>
            <person name="Keeling P."/>
            <person name="Hampl V."/>
        </authorList>
    </citation>
    <scope>NUCLEOTIDE SEQUENCE</scope>
    <source>
        <strain evidence="1">STM</strain>
    </source>
</reference>
<evidence type="ECO:0000313" key="1">
    <source>
        <dbReference type="EMBL" id="KAA6305045.1"/>
    </source>
</evidence>